<dbReference type="GeneID" id="85414151"/>
<proteinExistence type="predicted"/>
<evidence type="ECO:0000313" key="1">
    <source>
        <dbReference type="EMBL" id="KAK1481663.1"/>
    </source>
</evidence>
<evidence type="ECO:0000313" key="2">
    <source>
        <dbReference type="Proteomes" id="UP001227543"/>
    </source>
</evidence>
<organism evidence="1 2">
    <name type="scientific">Colletotrichum tamarilloi</name>
    <dbReference type="NCBI Taxonomy" id="1209934"/>
    <lineage>
        <taxon>Eukaryota</taxon>
        <taxon>Fungi</taxon>
        <taxon>Dikarya</taxon>
        <taxon>Ascomycota</taxon>
        <taxon>Pezizomycotina</taxon>
        <taxon>Sordariomycetes</taxon>
        <taxon>Hypocreomycetidae</taxon>
        <taxon>Glomerellales</taxon>
        <taxon>Glomerellaceae</taxon>
        <taxon>Colletotrichum</taxon>
        <taxon>Colletotrichum acutatum species complex</taxon>
    </lineage>
</organism>
<protein>
    <submittedName>
        <fullName evidence="1">Uncharacterized protein</fullName>
    </submittedName>
</protein>
<dbReference type="EMBL" id="MLFU01000108">
    <property type="protein sequence ID" value="KAK1481663.1"/>
    <property type="molecule type" value="Genomic_DNA"/>
</dbReference>
<dbReference type="Proteomes" id="UP001227543">
    <property type="component" value="Unassembled WGS sequence"/>
</dbReference>
<sequence length="86" mass="9281">MLFCAHEQVTHFQHGKGKDAGPGGIFATPFQRGHQGMSMFVVLKGHIQRQMGFGAAGDRPTTGDNCDEIPTPTLEAVAERTNEPTD</sequence>
<keyword evidence="2" id="KW-1185">Reference proteome</keyword>
<reference evidence="1 2" key="1">
    <citation type="submission" date="2016-10" db="EMBL/GenBank/DDBJ databases">
        <title>The genome sequence of Colletotrichum fioriniae PJ7.</title>
        <authorList>
            <person name="Baroncelli R."/>
        </authorList>
    </citation>
    <scope>NUCLEOTIDE SEQUENCE [LARGE SCALE GENOMIC DNA]</scope>
    <source>
        <strain evidence="1 2">Tom-12</strain>
    </source>
</reference>
<gene>
    <name evidence="1" type="ORF">CTAM01_13911</name>
</gene>
<dbReference type="RefSeq" id="XP_060375496.1">
    <property type="nucleotide sequence ID" value="XM_060529913.1"/>
</dbReference>
<name>A0ABQ9QQQ1_9PEZI</name>
<accession>A0ABQ9QQQ1</accession>
<comment type="caution">
    <text evidence="1">The sequence shown here is derived from an EMBL/GenBank/DDBJ whole genome shotgun (WGS) entry which is preliminary data.</text>
</comment>